<keyword evidence="1" id="KW-0812">Transmembrane</keyword>
<protein>
    <recommendedName>
        <fullName evidence="2">CAAX prenyl protease 2/Lysostaphin resistance protein A-like domain-containing protein</fullName>
    </recommendedName>
</protein>
<name>A0A1L2ZNW6_9MICC</name>
<gene>
    <name evidence="3" type="ORF">BHE16_07320</name>
</gene>
<dbReference type="GO" id="GO:0004175">
    <property type="term" value="F:endopeptidase activity"/>
    <property type="evidence" value="ECO:0007669"/>
    <property type="project" value="UniProtKB-ARBA"/>
</dbReference>
<proteinExistence type="predicted"/>
<dbReference type="KEGG" id="nae:BHE16_07320"/>
<feature type="transmembrane region" description="Helical" evidence="1">
    <location>
        <begin position="69"/>
        <end position="97"/>
    </location>
</feature>
<accession>A0A1L2ZNW6</accession>
<keyword evidence="1" id="KW-0472">Membrane</keyword>
<feature type="domain" description="CAAX prenyl protease 2/Lysostaphin resistance protein A-like" evidence="2">
    <location>
        <begin position="145"/>
        <end position="230"/>
    </location>
</feature>
<dbReference type="Pfam" id="PF02517">
    <property type="entry name" value="Rce1-like"/>
    <property type="match status" value="1"/>
</dbReference>
<dbReference type="EMBL" id="CP018135">
    <property type="protein sequence ID" value="APF40856.1"/>
    <property type="molecule type" value="Genomic_DNA"/>
</dbReference>
<organism evidence="3 4">
    <name type="scientific">Neomicrococcus aestuarii</name>
    <dbReference type="NCBI Taxonomy" id="556325"/>
    <lineage>
        <taxon>Bacteria</taxon>
        <taxon>Bacillati</taxon>
        <taxon>Actinomycetota</taxon>
        <taxon>Actinomycetes</taxon>
        <taxon>Micrococcales</taxon>
        <taxon>Micrococcaceae</taxon>
        <taxon>Neomicrococcus</taxon>
    </lineage>
</organism>
<evidence type="ECO:0000259" key="2">
    <source>
        <dbReference type="Pfam" id="PF02517"/>
    </source>
</evidence>
<feature type="transmembrane region" description="Helical" evidence="1">
    <location>
        <begin position="203"/>
        <end position="228"/>
    </location>
</feature>
<keyword evidence="1" id="KW-1133">Transmembrane helix</keyword>
<feature type="transmembrane region" description="Helical" evidence="1">
    <location>
        <begin position="33"/>
        <end position="57"/>
    </location>
</feature>
<sequence>MNELIFACVAVLMTMGASGIALMVYPPLRRHSVVIMPVILGAACLALGAYLLAYLWPSYASPGMLADKLLFGAGLFGGFGNVATGLVIALISAVVAFTLEGRLKRWSVARKRRAAESAGLSFLGFEAPTAAESLQEVGDVAKKPLLFGALSVWTGSAEEFFYRGTVLVASIGTALFWPAFALQAGTYAVSHLAFGWPAILGKLLLGLSFGAAAIVGGMIPVILAHWGYQWLVARQFRAPSSSRKSARKKPSDAVST</sequence>
<dbReference type="InterPro" id="IPR003675">
    <property type="entry name" value="Rce1/LyrA-like_dom"/>
</dbReference>
<keyword evidence="4" id="KW-1185">Reference proteome</keyword>
<dbReference type="RefSeq" id="WP_071894333.1">
    <property type="nucleotide sequence ID" value="NZ_CP018135.1"/>
</dbReference>
<evidence type="ECO:0000313" key="3">
    <source>
        <dbReference type="EMBL" id="APF40856.1"/>
    </source>
</evidence>
<reference evidence="3 4" key="1">
    <citation type="submission" date="2016-11" db="EMBL/GenBank/DDBJ databases">
        <title>Genome sequencing of Zhihengliuella aestuarii B18 antagonistic to Plasmodiophora brassicae.</title>
        <authorList>
            <person name="Luo Y."/>
        </authorList>
    </citation>
    <scope>NUCLEOTIDE SEQUENCE [LARGE SCALE GENOMIC DNA]</scope>
    <source>
        <strain evidence="3 4">B18</strain>
    </source>
</reference>
<evidence type="ECO:0000313" key="4">
    <source>
        <dbReference type="Proteomes" id="UP000183530"/>
    </source>
</evidence>
<dbReference type="Proteomes" id="UP000183530">
    <property type="component" value="Chromosome"/>
</dbReference>
<dbReference type="STRING" id="556325.BHE16_07320"/>
<evidence type="ECO:0000256" key="1">
    <source>
        <dbReference type="SAM" id="Phobius"/>
    </source>
</evidence>
<feature type="transmembrane region" description="Helical" evidence="1">
    <location>
        <begin position="160"/>
        <end position="182"/>
    </location>
</feature>
<dbReference type="GO" id="GO:0080120">
    <property type="term" value="P:CAAX-box protein maturation"/>
    <property type="evidence" value="ECO:0007669"/>
    <property type="project" value="UniProtKB-ARBA"/>
</dbReference>
<dbReference type="AlphaFoldDB" id="A0A1L2ZNW6"/>